<organism evidence="8 9">
    <name type="scientific">Cricetulus griseus</name>
    <name type="common">Chinese hamster</name>
    <name type="synonym">Cricetulus barabensis griseus</name>
    <dbReference type="NCBI Taxonomy" id="10029"/>
    <lineage>
        <taxon>Eukaryota</taxon>
        <taxon>Metazoa</taxon>
        <taxon>Chordata</taxon>
        <taxon>Craniata</taxon>
        <taxon>Vertebrata</taxon>
        <taxon>Euteleostomi</taxon>
        <taxon>Mammalia</taxon>
        <taxon>Eutheria</taxon>
        <taxon>Euarchontoglires</taxon>
        <taxon>Glires</taxon>
        <taxon>Rodentia</taxon>
        <taxon>Myomorpha</taxon>
        <taxon>Muroidea</taxon>
        <taxon>Cricetidae</taxon>
        <taxon>Cricetinae</taxon>
        <taxon>Cricetulus</taxon>
    </lineage>
</organism>
<evidence type="ECO:0000256" key="4">
    <source>
        <dbReference type="ARBA" id="ARBA00022553"/>
    </source>
</evidence>
<proteinExistence type="predicted"/>
<sequence length="138" mass="15390">MEGELEARDLVIEALRARRKEVFIQERYGRFNLNDPFLALQRDYEAGAGDKEKPVCTNPLSILEAVMAHCRKMQERMSTQLAAAESRQKKLVPEAVLSSSSSAIACPLCLVTCYATSLPLLMFAYDAAQLNDFLTSVE</sequence>
<dbReference type="PANTHER" id="PTHR23166">
    <property type="entry name" value="FILAMIN/GPBP-INTERACTING PROTEIN"/>
    <property type="match status" value="1"/>
</dbReference>
<dbReference type="Pfam" id="PF09727">
    <property type="entry name" value="CortBP2"/>
    <property type="match status" value="1"/>
</dbReference>
<evidence type="ECO:0000256" key="3">
    <source>
        <dbReference type="ARBA" id="ARBA00022490"/>
    </source>
</evidence>
<evidence type="ECO:0000256" key="2">
    <source>
        <dbReference type="ARBA" id="ARBA00004496"/>
    </source>
</evidence>
<evidence type="ECO:0000256" key="1">
    <source>
        <dbReference type="ARBA" id="ARBA00004316"/>
    </source>
</evidence>
<protein>
    <submittedName>
        <fullName evidence="8">Cortactin-binding protein 2</fullName>
    </submittedName>
</protein>
<dbReference type="InParanoid" id="G3H9J5"/>
<evidence type="ECO:0000259" key="7">
    <source>
        <dbReference type="Pfam" id="PF09727"/>
    </source>
</evidence>
<dbReference type="GO" id="GO:0051721">
    <property type="term" value="F:protein phosphatase 2A binding"/>
    <property type="evidence" value="ECO:0007669"/>
    <property type="project" value="TreeGrafter"/>
</dbReference>
<dbReference type="AlphaFoldDB" id="G3H9J5"/>
<dbReference type="Proteomes" id="UP000001075">
    <property type="component" value="Unassembled WGS sequence"/>
</dbReference>
<dbReference type="InterPro" id="IPR019131">
    <property type="entry name" value="Cortactin-binding_p2_N"/>
</dbReference>
<dbReference type="InterPro" id="IPR050719">
    <property type="entry name" value="Cortactin-Actin_Reg"/>
</dbReference>
<feature type="domain" description="Cortactin-binding protein-2 N-terminal" evidence="7">
    <location>
        <begin position="1"/>
        <end position="93"/>
    </location>
</feature>
<keyword evidence="6" id="KW-0966">Cell projection</keyword>
<accession>G3H9J5</accession>
<keyword evidence="5" id="KW-0175">Coiled coil</keyword>
<dbReference type="STRING" id="10029.G3H9J5"/>
<evidence type="ECO:0000256" key="5">
    <source>
        <dbReference type="ARBA" id="ARBA00023054"/>
    </source>
</evidence>
<comment type="subcellular location">
    <subcellularLocation>
        <location evidence="1">Cell projection</location>
    </subcellularLocation>
    <subcellularLocation>
        <location evidence="2">Cytoplasm</location>
    </subcellularLocation>
</comment>
<dbReference type="PaxDb" id="10029-XP_007631546.1"/>
<evidence type="ECO:0000313" key="8">
    <source>
        <dbReference type="EMBL" id="EGW11488.1"/>
    </source>
</evidence>
<name>G3H9J5_CRIGR</name>
<keyword evidence="3" id="KW-0963">Cytoplasm</keyword>
<evidence type="ECO:0000313" key="9">
    <source>
        <dbReference type="Proteomes" id="UP000001075"/>
    </source>
</evidence>
<gene>
    <name evidence="8" type="ORF">I79_007069</name>
</gene>
<reference evidence="9" key="1">
    <citation type="journal article" date="2011" name="Nat. Biotechnol.">
        <title>The genomic sequence of the Chinese hamster ovary (CHO)-K1 cell line.</title>
        <authorList>
            <person name="Xu X."/>
            <person name="Nagarajan H."/>
            <person name="Lewis N.E."/>
            <person name="Pan S."/>
            <person name="Cai Z."/>
            <person name="Liu X."/>
            <person name="Chen W."/>
            <person name="Xie M."/>
            <person name="Wang W."/>
            <person name="Hammond S."/>
            <person name="Andersen M.R."/>
            <person name="Neff N."/>
            <person name="Passarelli B."/>
            <person name="Koh W."/>
            <person name="Fan H.C."/>
            <person name="Wang J."/>
            <person name="Gui Y."/>
            <person name="Lee K.H."/>
            <person name="Betenbaugh M.J."/>
            <person name="Quake S.R."/>
            <person name="Famili I."/>
            <person name="Palsson B.O."/>
            <person name="Wang J."/>
        </authorList>
    </citation>
    <scope>NUCLEOTIDE SEQUENCE [LARGE SCALE GENOMIC DNA]</scope>
    <source>
        <strain evidence="9">CHO K1 cell line</strain>
    </source>
</reference>
<dbReference type="eggNOG" id="ENOG502QWG2">
    <property type="taxonomic scope" value="Eukaryota"/>
</dbReference>
<dbReference type="PANTHER" id="PTHR23166:SF9">
    <property type="entry name" value="CTTNBP2 N-TERMINAL-LIKE PROTEIN"/>
    <property type="match status" value="1"/>
</dbReference>
<dbReference type="GO" id="GO:0015629">
    <property type="term" value="C:actin cytoskeleton"/>
    <property type="evidence" value="ECO:0007669"/>
    <property type="project" value="TreeGrafter"/>
</dbReference>
<evidence type="ECO:0000256" key="6">
    <source>
        <dbReference type="ARBA" id="ARBA00023273"/>
    </source>
</evidence>
<dbReference type="GO" id="GO:0042995">
    <property type="term" value="C:cell projection"/>
    <property type="evidence" value="ECO:0007669"/>
    <property type="project" value="UniProtKB-SubCell"/>
</dbReference>
<keyword evidence="4" id="KW-0597">Phosphoprotein</keyword>
<dbReference type="EMBL" id="JH000231">
    <property type="protein sequence ID" value="EGW11488.1"/>
    <property type="molecule type" value="Genomic_DNA"/>
</dbReference>
<dbReference type="GO" id="GO:0005737">
    <property type="term" value="C:cytoplasm"/>
    <property type="evidence" value="ECO:0007669"/>
    <property type="project" value="UniProtKB-SubCell"/>
</dbReference>